<dbReference type="AlphaFoldDB" id="A0A2Z6UTV7"/>
<sequence>MLKSLISKSLSVPHRGENRYTLFCGYVCIGVNLREEVPIFVDGEPLSLDVADVQL</sequence>
<reference evidence="1 2" key="1">
    <citation type="journal article" date="2018" name="Front. Microbiol.">
        <title>Adaptation of the Freshwater Bloom-Forming Cyanobacterium Microcystis aeruginosa to Brackish Water Is Driven by Recent Horizontal Transfer of Sucrose Genes.</title>
        <authorList>
            <person name="Tanabe Y."/>
            <person name="Hodoki Y."/>
            <person name="Sano T."/>
            <person name="Tada K."/>
            <person name="Watanabe M.M."/>
        </authorList>
    </citation>
    <scope>NUCLEOTIDE SEQUENCE [LARGE SCALE GENOMIC DNA]</scope>
    <source>
        <strain evidence="1 2">Sj</strain>
    </source>
</reference>
<accession>A0A2Z6UTV7</accession>
<gene>
    <name evidence="1" type="ORF">MSj_03656</name>
</gene>
<proteinExistence type="predicted"/>
<evidence type="ECO:0000313" key="2">
    <source>
        <dbReference type="Proteomes" id="UP000248272"/>
    </source>
</evidence>
<evidence type="ECO:0000313" key="1">
    <source>
        <dbReference type="EMBL" id="GBL12144.1"/>
    </source>
</evidence>
<protein>
    <submittedName>
        <fullName evidence="1">Uncharacterized protein</fullName>
    </submittedName>
</protein>
<dbReference type="EMBL" id="BDSG01000121">
    <property type="protein sequence ID" value="GBL12144.1"/>
    <property type="molecule type" value="Genomic_DNA"/>
</dbReference>
<dbReference type="Proteomes" id="UP000248272">
    <property type="component" value="Unassembled WGS sequence"/>
</dbReference>
<name>A0A2Z6UTV7_MICAE</name>
<comment type="caution">
    <text evidence="1">The sequence shown here is derived from an EMBL/GenBank/DDBJ whole genome shotgun (WGS) entry which is preliminary data.</text>
</comment>
<organism evidence="1 2">
    <name type="scientific">Microcystis aeruginosa Sj</name>
    <dbReference type="NCBI Taxonomy" id="1979544"/>
    <lineage>
        <taxon>Bacteria</taxon>
        <taxon>Bacillati</taxon>
        <taxon>Cyanobacteriota</taxon>
        <taxon>Cyanophyceae</taxon>
        <taxon>Oscillatoriophycideae</taxon>
        <taxon>Chroococcales</taxon>
        <taxon>Microcystaceae</taxon>
        <taxon>Microcystis</taxon>
    </lineage>
</organism>